<dbReference type="Proteomes" id="UP000700732">
    <property type="component" value="Unassembled WGS sequence"/>
</dbReference>
<dbReference type="InterPro" id="IPR000394">
    <property type="entry name" value="RNA_pol_sigma_54"/>
</dbReference>
<protein>
    <submittedName>
        <fullName evidence="5">DNA-binding LacI/PurR family transcriptional regulator</fullName>
    </submittedName>
</protein>
<dbReference type="Pfam" id="PF00356">
    <property type="entry name" value="LacI"/>
    <property type="match status" value="1"/>
</dbReference>
<evidence type="ECO:0000256" key="2">
    <source>
        <dbReference type="ARBA" id="ARBA00023125"/>
    </source>
</evidence>
<dbReference type="EMBL" id="VFIA01000007">
    <property type="protein sequence ID" value="MBC3791073.1"/>
    <property type="molecule type" value="Genomic_DNA"/>
</dbReference>
<dbReference type="InterPro" id="IPR000843">
    <property type="entry name" value="HTH_LacI"/>
</dbReference>
<dbReference type="PROSITE" id="PS50932">
    <property type="entry name" value="HTH_LACI_2"/>
    <property type="match status" value="1"/>
</dbReference>
<dbReference type="InterPro" id="IPR028082">
    <property type="entry name" value="Peripla_BP_I"/>
</dbReference>
<accession>A0ABR6W3F1</accession>
<evidence type="ECO:0000313" key="5">
    <source>
        <dbReference type="EMBL" id="MBC3791073.1"/>
    </source>
</evidence>
<dbReference type="PANTHER" id="PTHR30146">
    <property type="entry name" value="LACI-RELATED TRANSCRIPTIONAL REPRESSOR"/>
    <property type="match status" value="1"/>
</dbReference>
<organism evidence="5 6">
    <name type="scientific">Spirosoma utsteinense</name>
    <dbReference type="NCBI Taxonomy" id="2585773"/>
    <lineage>
        <taxon>Bacteria</taxon>
        <taxon>Pseudomonadati</taxon>
        <taxon>Bacteroidota</taxon>
        <taxon>Cytophagia</taxon>
        <taxon>Cytophagales</taxon>
        <taxon>Cytophagaceae</taxon>
        <taxon>Spirosoma</taxon>
    </lineage>
</organism>
<gene>
    <name evidence="5" type="ORF">FH603_1571</name>
</gene>
<dbReference type="InterPro" id="IPR046335">
    <property type="entry name" value="LacI/GalR-like_sensor"/>
</dbReference>
<name>A0ABR6W3F1_9BACT</name>
<keyword evidence="6" id="KW-1185">Reference proteome</keyword>
<dbReference type="PANTHER" id="PTHR30146:SF109">
    <property type="entry name" value="HTH-TYPE TRANSCRIPTIONAL REGULATOR GALS"/>
    <property type="match status" value="1"/>
</dbReference>
<reference evidence="5 6" key="1">
    <citation type="submission" date="2019-06" db="EMBL/GenBank/DDBJ databases">
        <title>Spirosoma utsteinense sp. nov. isolated from Antarctic ice-free soils.</title>
        <authorList>
            <person name="Tahon G."/>
        </authorList>
    </citation>
    <scope>NUCLEOTIDE SEQUENCE [LARGE SCALE GENOMIC DNA]</scope>
    <source>
        <strain evidence="5 6">LMG 31447</strain>
    </source>
</reference>
<sequence>MKSSPVTLQSIARHLNISISTVSRALRGLPEISLETRQAVVDLATKWDYQPNQLASSLVNHRTRTIGVIVPNTGYPFFSAIIASMEEAAIREGYSLLLSQSNESYQRELVHIQNLLRSQVEGIIISLARDTIDAEHLHRLVRRQVPLVMFDRYAEGVPVPHVIVDNQLAARQAVQHLLANGCRRIAYLAGLPSLKISNERLLGYQDALAEAGISFDDTLVLHCDFTPDNAIRQTNLLLAMKRPPDGILAFSDRIAMASMYALRQQGIRIPDEMAIIGFNDEPTSALLTPSLSSVAQPTYEMGQLTVSLLLAQIQAEQPIQNAVTHRLNTTLMVRESSGCPLVTG</sequence>
<dbReference type="Gene3D" id="3.40.50.2300">
    <property type="match status" value="2"/>
</dbReference>
<keyword evidence="1" id="KW-0805">Transcription regulation</keyword>
<feature type="domain" description="HTH lacI-type" evidence="4">
    <location>
        <begin position="6"/>
        <end position="60"/>
    </location>
</feature>
<keyword evidence="3" id="KW-0804">Transcription</keyword>
<dbReference type="PROSITE" id="PS00717">
    <property type="entry name" value="SIGMA54_1"/>
    <property type="match status" value="1"/>
</dbReference>
<dbReference type="CDD" id="cd01392">
    <property type="entry name" value="HTH_LacI"/>
    <property type="match status" value="1"/>
</dbReference>
<proteinExistence type="predicted"/>
<comment type="caution">
    <text evidence="5">The sequence shown here is derived from an EMBL/GenBank/DDBJ whole genome shotgun (WGS) entry which is preliminary data.</text>
</comment>
<evidence type="ECO:0000313" key="6">
    <source>
        <dbReference type="Proteomes" id="UP000700732"/>
    </source>
</evidence>
<dbReference type="GO" id="GO:0003677">
    <property type="term" value="F:DNA binding"/>
    <property type="evidence" value="ECO:0007669"/>
    <property type="project" value="UniProtKB-KW"/>
</dbReference>
<evidence type="ECO:0000259" key="4">
    <source>
        <dbReference type="PROSITE" id="PS50932"/>
    </source>
</evidence>
<dbReference type="SMART" id="SM00354">
    <property type="entry name" value="HTH_LACI"/>
    <property type="match status" value="1"/>
</dbReference>
<dbReference type="Pfam" id="PF13377">
    <property type="entry name" value="Peripla_BP_3"/>
    <property type="match status" value="1"/>
</dbReference>
<evidence type="ECO:0000256" key="3">
    <source>
        <dbReference type="ARBA" id="ARBA00023163"/>
    </source>
</evidence>
<keyword evidence="2 5" id="KW-0238">DNA-binding</keyword>
<dbReference type="SUPFAM" id="SSF47413">
    <property type="entry name" value="lambda repressor-like DNA-binding domains"/>
    <property type="match status" value="1"/>
</dbReference>
<dbReference type="RefSeq" id="WP_186736878.1">
    <property type="nucleotide sequence ID" value="NZ_VFIA01000007.1"/>
</dbReference>
<dbReference type="SUPFAM" id="SSF53822">
    <property type="entry name" value="Periplasmic binding protein-like I"/>
    <property type="match status" value="1"/>
</dbReference>
<dbReference type="InterPro" id="IPR010982">
    <property type="entry name" value="Lambda_DNA-bd_dom_sf"/>
</dbReference>
<evidence type="ECO:0000256" key="1">
    <source>
        <dbReference type="ARBA" id="ARBA00023015"/>
    </source>
</evidence>
<dbReference type="Gene3D" id="1.10.260.40">
    <property type="entry name" value="lambda repressor-like DNA-binding domains"/>
    <property type="match status" value="1"/>
</dbReference>
<dbReference type="CDD" id="cd06267">
    <property type="entry name" value="PBP1_LacI_sugar_binding-like"/>
    <property type="match status" value="1"/>
</dbReference>